<reference evidence="4 5" key="1">
    <citation type="submission" date="2024-06" db="EMBL/GenBank/DDBJ databases">
        <title>A chromosome-level genome assembly of beet webworm, Loxostege sticticalis.</title>
        <authorList>
            <person name="Zhang Y."/>
        </authorList>
    </citation>
    <scope>NUCLEOTIDE SEQUENCE [LARGE SCALE GENOMIC DNA]</scope>
    <source>
        <strain evidence="4">AQ026</strain>
        <tissue evidence="4">Whole body</tissue>
    </source>
</reference>
<evidence type="ECO:0000256" key="2">
    <source>
        <dbReference type="SAM" id="SignalP"/>
    </source>
</evidence>
<dbReference type="Gene3D" id="2.40.10.10">
    <property type="entry name" value="Trypsin-like serine proteases"/>
    <property type="match status" value="1"/>
</dbReference>
<feature type="signal peptide" evidence="2">
    <location>
        <begin position="1"/>
        <end position="19"/>
    </location>
</feature>
<sequence>MHVGLLFLTYALLVGNVNCDCDKYIACFGEFLRDFFGNIHIVKSDKVNVTDNLNKTLSYEFSEEDDTNIDKVLTEITSLIKEIDGDVKESEIINRVNNKTKIVVKTFDRDDVFENTEATESDVPPTTTEINLPEDISFGDLTETTITELTTVTENSFEVIPLRTKNEKENEICDDDDDDDDDKSYNEEEENKFVTDYPDIDYIELYKDVTNEFVNYEPTEVNIHTKTNELRAEIEKQQQVIGDLIKHSFNLANGEALAELLKNLTDYNITSNPDSSIIEGVAPWIAAIFLKNETGDQFDYYCDGALVSEKAVLTAARCTNTGNGSYPTENFIVILGKTSLQLSGSNEKILRVKEIKTHENFTIEDGVAKNDLALLILEEPVTLNDGISIANLSIYEENQEEGESNVAVTTAWGLSGDFALIYFDKEKSKACESNNKVENTFCATYGDDVPLCPSYGGLYVTKQGDQLCVAGIRTGDPSDRGICFNKHVNFTSLKNQTQWISENIEA</sequence>
<dbReference type="InterPro" id="IPR001254">
    <property type="entry name" value="Trypsin_dom"/>
</dbReference>
<dbReference type="PANTHER" id="PTHR24260:SF136">
    <property type="entry name" value="GH08193P-RELATED"/>
    <property type="match status" value="1"/>
</dbReference>
<dbReference type="EMBL" id="JBEUOH010000025">
    <property type="protein sequence ID" value="KAL0860314.1"/>
    <property type="molecule type" value="Genomic_DNA"/>
</dbReference>
<dbReference type="InterPro" id="IPR009003">
    <property type="entry name" value="Peptidase_S1_PA"/>
</dbReference>
<proteinExistence type="predicted"/>
<keyword evidence="2" id="KW-0732">Signal</keyword>
<feature type="domain" description="Peptidase S1" evidence="3">
    <location>
        <begin position="251"/>
        <end position="505"/>
    </location>
</feature>
<keyword evidence="5" id="KW-1185">Reference proteome</keyword>
<name>A0ABR3H692_LOXSC</name>
<dbReference type="InterPro" id="IPR051333">
    <property type="entry name" value="CLIP_Serine_Protease"/>
</dbReference>
<comment type="caution">
    <text evidence="4">The sequence shown here is derived from an EMBL/GenBank/DDBJ whole genome shotgun (WGS) entry which is preliminary data.</text>
</comment>
<dbReference type="PROSITE" id="PS50240">
    <property type="entry name" value="TRYPSIN_DOM"/>
    <property type="match status" value="1"/>
</dbReference>
<dbReference type="SUPFAM" id="SSF50494">
    <property type="entry name" value="Trypsin-like serine proteases"/>
    <property type="match status" value="1"/>
</dbReference>
<dbReference type="SMART" id="SM00020">
    <property type="entry name" value="Tryp_SPc"/>
    <property type="match status" value="1"/>
</dbReference>
<feature type="region of interest" description="Disordered" evidence="1">
    <location>
        <begin position="168"/>
        <end position="189"/>
    </location>
</feature>
<gene>
    <name evidence="4" type="ORF">ABMA27_009722</name>
</gene>
<dbReference type="PANTHER" id="PTHR24260">
    <property type="match status" value="1"/>
</dbReference>
<evidence type="ECO:0000256" key="1">
    <source>
        <dbReference type="SAM" id="MobiDB-lite"/>
    </source>
</evidence>
<feature type="chain" id="PRO_5045635476" description="Peptidase S1 domain-containing protein" evidence="2">
    <location>
        <begin position="20"/>
        <end position="506"/>
    </location>
</feature>
<evidence type="ECO:0000313" key="5">
    <source>
        <dbReference type="Proteomes" id="UP001549920"/>
    </source>
</evidence>
<accession>A0ABR3H692</accession>
<dbReference type="Proteomes" id="UP001549920">
    <property type="component" value="Unassembled WGS sequence"/>
</dbReference>
<evidence type="ECO:0000313" key="4">
    <source>
        <dbReference type="EMBL" id="KAL0860314.1"/>
    </source>
</evidence>
<evidence type="ECO:0000259" key="3">
    <source>
        <dbReference type="PROSITE" id="PS50240"/>
    </source>
</evidence>
<organism evidence="4 5">
    <name type="scientific">Loxostege sticticalis</name>
    <name type="common">Beet webworm moth</name>
    <dbReference type="NCBI Taxonomy" id="481309"/>
    <lineage>
        <taxon>Eukaryota</taxon>
        <taxon>Metazoa</taxon>
        <taxon>Ecdysozoa</taxon>
        <taxon>Arthropoda</taxon>
        <taxon>Hexapoda</taxon>
        <taxon>Insecta</taxon>
        <taxon>Pterygota</taxon>
        <taxon>Neoptera</taxon>
        <taxon>Endopterygota</taxon>
        <taxon>Lepidoptera</taxon>
        <taxon>Glossata</taxon>
        <taxon>Ditrysia</taxon>
        <taxon>Pyraloidea</taxon>
        <taxon>Crambidae</taxon>
        <taxon>Pyraustinae</taxon>
        <taxon>Loxostege</taxon>
    </lineage>
</organism>
<dbReference type="InterPro" id="IPR043504">
    <property type="entry name" value="Peptidase_S1_PA_chymotrypsin"/>
</dbReference>
<protein>
    <recommendedName>
        <fullName evidence="3">Peptidase S1 domain-containing protein</fullName>
    </recommendedName>
</protein>
<dbReference type="Pfam" id="PF00089">
    <property type="entry name" value="Trypsin"/>
    <property type="match status" value="1"/>
</dbReference>
<feature type="compositionally biased region" description="Acidic residues" evidence="1">
    <location>
        <begin position="172"/>
        <end position="189"/>
    </location>
</feature>